<dbReference type="Pfam" id="PF00617">
    <property type="entry name" value="RasGEF"/>
    <property type="match status" value="1"/>
</dbReference>
<name>A0A0J9XEH4_GEOCN</name>
<dbReference type="GO" id="GO:0007265">
    <property type="term" value="P:Ras protein signal transduction"/>
    <property type="evidence" value="ECO:0007669"/>
    <property type="project" value="TreeGrafter"/>
</dbReference>
<dbReference type="InterPro" id="IPR008937">
    <property type="entry name" value="Ras-like_GEF"/>
</dbReference>
<keyword evidence="1 2" id="KW-0344">Guanine-nucleotide releasing factor</keyword>
<dbReference type="GO" id="GO:0005886">
    <property type="term" value="C:plasma membrane"/>
    <property type="evidence" value="ECO:0007669"/>
    <property type="project" value="TreeGrafter"/>
</dbReference>
<feature type="domain" description="Ras-GEF" evidence="4">
    <location>
        <begin position="913"/>
        <end position="1187"/>
    </location>
</feature>
<dbReference type="STRING" id="1173061.A0A0J9XEH4"/>
<feature type="region of interest" description="Disordered" evidence="3">
    <location>
        <begin position="632"/>
        <end position="652"/>
    </location>
</feature>
<dbReference type="GO" id="GO:0005085">
    <property type="term" value="F:guanyl-nucleotide exchange factor activity"/>
    <property type="evidence" value="ECO:0007669"/>
    <property type="project" value="UniProtKB-KW"/>
</dbReference>
<evidence type="ECO:0000259" key="4">
    <source>
        <dbReference type="PROSITE" id="PS50009"/>
    </source>
</evidence>
<reference evidence="6" key="1">
    <citation type="submission" date="2014-03" db="EMBL/GenBank/DDBJ databases">
        <authorList>
            <person name="Casaregola S."/>
        </authorList>
    </citation>
    <scope>NUCLEOTIDE SEQUENCE [LARGE SCALE GENOMIC DNA]</scope>
    <source>
        <strain evidence="6">CLIB 918</strain>
    </source>
</reference>
<dbReference type="SMART" id="SM00229">
    <property type="entry name" value="RasGEFN"/>
    <property type="match status" value="1"/>
</dbReference>
<proteinExistence type="predicted"/>
<gene>
    <name evidence="6" type="ORF">BN980_GECA12s00714g</name>
</gene>
<feature type="compositionally biased region" description="Polar residues" evidence="3">
    <location>
        <begin position="1104"/>
        <end position="1117"/>
    </location>
</feature>
<feature type="region of interest" description="Disordered" evidence="3">
    <location>
        <begin position="550"/>
        <end position="620"/>
    </location>
</feature>
<keyword evidence="7" id="KW-1185">Reference proteome</keyword>
<dbReference type="SUPFAM" id="SSF48366">
    <property type="entry name" value="Ras GEF"/>
    <property type="match status" value="1"/>
</dbReference>
<feature type="compositionally biased region" description="Polar residues" evidence="3">
    <location>
        <begin position="866"/>
        <end position="879"/>
    </location>
</feature>
<dbReference type="Pfam" id="PF00618">
    <property type="entry name" value="RasGEF_N"/>
    <property type="match status" value="1"/>
</dbReference>
<feature type="region of interest" description="Disordered" evidence="3">
    <location>
        <begin position="777"/>
        <end position="900"/>
    </location>
</feature>
<feature type="domain" description="N-terminal Ras-GEF" evidence="5">
    <location>
        <begin position="75"/>
        <end position="206"/>
    </location>
</feature>
<dbReference type="InterPro" id="IPR000651">
    <property type="entry name" value="Ras-like_Gua-exchang_fac_N"/>
</dbReference>
<organism evidence="6 7">
    <name type="scientific">Geotrichum candidum</name>
    <name type="common">Oospora lactis</name>
    <name type="synonym">Dipodascus geotrichum</name>
    <dbReference type="NCBI Taxonomy" id="1173061"/>
    <lineage>
        <taxon>Eukaryota</taxon>
        <taxon>Fungi</taxon>
        <taxon>Dikarya</taxon>
        <taxon>Ascomycota</taxon>
        <taxon>Saccharomycotina</taxon>
        <taxon>Dipodascomycetes</taxon>
        <taxon>Dipodascales</taxon>
        <taxon>Dipodascaceae</taxon>
        <taxon>Geotrichum</taxon>
    </lineage>
</organism>
<evidence type="ECO:0000256" key="2">
    <source>
        <dbReference type="PROSITE-ProRule" id="PRU00168"/>
    </source>
</evidence>
<feature type="compositionally biased region" description="Polar residues" evidence="3">
    <location>
        <begin position="603"/>
        <end position="618"/>
    </location>
</feature>
<feature type="compositionally biased region" description="Low complexity" evidence="3">
    <location>
        <begin position="582"/>
        <end position="602"/>
    </location>
</feature>
<evidence type="ECO:0000313" key="7">
    <source>
        <dbReference type="Proteomes" id="UP000242525"/>
    </source>
</evidence>
<feature type="compositionally biased region" description="Polar residues" evidence="3">
    <location>
        <begin position="778"/>
        <end position="801"/>
    </location>
</feature>
<feature type="region of interest" description="Disordered" evidence="3">
    <location>
        <begin position="1104"/>
        <end position="1125"/>
    </location>
</feature>
<dbReference type="Proteomes" id="UP000242525">
    <property type="component" value="Unassembled WGS sequence"/>
</dbReference>
<evidence type="ECO:0000256" key="1">
    <source>
        <dbReference type="ARBA" id="ARBA00022658"/>
    </source>
</evidence>
<feature type="compositionally biased region" description="Polar residues" evidence="3">
    <location>
        <begin position="557"/>
        <end position="572"/>
    </location>
</feature>
<dbReference type="PROSITE" id="PS50009">
    <property type="entry name" value="RASGEF_CAT"/>
    <property type="match status" value="1"/>
</dbReference>
<feature type="compositionally biased region" description="Polar residues" evidence="3">
    <location>
        <begin position="811"/>
        <end position="835"/>
    </location>
</feature>
<comment type="caution">
    <text evidence="6">The sequence shown here is derived from an EMBL/GenBank/DDBJ whole genome shotgun (WGS) entry which is preliminary data.</text>
</comment>
<dbReference type="PANTHER" id="PTHR23113">
    <property type="entry name" value="GUANINE NUCLEOTIDE EXCHANGE FACTOR"/>
    <property type="match status" value="1"/>
</dbReference>
<sequence length="1194" mass="133995">MIVAKQRTSSSVSPSTALGSRGKNSTSRNDNAQARYISEGIEWPFTLEHYESDVFDRLARPECRHDPRLIRFNPMNGSLSVASSEMIVIYLTSHDILDYDLLSDFFLTFRLFMTPHLLLELLIGRITWALIHQTSPENDSMQREIGRDVSVRTFVMLRHWILNFFPDDFVPSYALRVSFANYINALHSWDLTKSNQGFMHILSQLKKAWMSSCGLYWDVEQGSDIDLNNITTSSISPIPASPSSSISHVVPLNPGGQVGSNSITCQRLDNRYASLLSFYQLPIKPVLSNSEIAGDHPIDQNHLVSMMGRLIKGGISLSTDVEVREIQPPTPVQHMSPAIPLSLDPGNKVPRRNQQNSIKTMVDGWKRELGLHKDKAISRFFSKIVNISESRRLDESKTRASAPIGATGSSMGIREIEHGKVRIDILSARVIEELDNILKLQEISALCTPISTSFSRHHRVSSGLTKASVKPVNFQNLTLDSEVNDTSFMSSEQQSLRKVSQDLKKDVDHLFASRSLSKVFSKNEQDELSPKAARRVSLIDNMNMRIRIIGSPKKINHNNQHSNDTDDSSPAINFNDPLLRPSSASSISSSSSSLNQQWESQSEVSTRSPQASITNMPSMLSMRSYDSYDSQFSATRDDMNSPTNDQETSPGVGLRRMKNLHNLRTDLEVPLANRGSDLSSMFSTEGGAIRVSVTAPHISIVKPRLMRQQQIFRSAHRHSSLQTFSTRSEIDYSDVDKNLERLAKIPDDETPDDAIEVALRKLEGTYVKPEKLAVATPGLQTSTSSGQANASTTSGRRSVSSPHIFDRYKQRTGSNDTSLYNSAFETPTKKTTAAVSSDNNDNINDSKHASPTKRKSRPPLSIRVVTPSNNESVSNSQPEPITAKGIHRPPQDPLSVASSVPHGNHTPFILNFTSEQLTEQFTLIERDALAEIDWKELIELKWSQKLNPIQSWLGYLVERNANGVEVVITRFNLMVNWVKSEILLTRLLKERVLAISRFIHIAHHARRLQNYSTMMQIVLALSSGSIKQLRRTWEKVPQADVDLLENLEKVVSPFRNFQQLRVEFNSLDTSIGCIPFLGIYLSDLTFNAERPAFVLSESGPNGSCKPSNDGFRSSKATTPGFDGFDENNDEETIVNFDRFRMSASVVKSLIQCIEWSSNYKFKADQDLLAKCLYIQSLTEEEMKLCHQYLDEEQR</sequence>
<dbReference type="OrthoDB" id="10254377at2759"/>
<dbReference type="InterPro" id="IPR023578">
    <property type="entry name" value="Ras_GEF_dom_sf"/>
</dbReference>
<feature type="compositionally biased region" description="Polar residues" evidence="3">
    <location>
        <begin position="632"/>
        <end position="649"/>
    </location>
</feature>
<dbReference type="AlphaFoldDB" id="A0A0J9XEH4"/>
<dbReference type="Gene3D" id="1.20.870.10">
    <property type="entry name" value="Son of sevenless (SoS) protein Chain: S domain 1"/>
    <property type="match status" value="1"/>
</dbReference>
<feature type="region of interest" description="Disordered" evidence="3">
    <location>
        <begin position="1"/>
        <end position="30"/>
    </location>
</feature>
<evidence type="ECO:0000259" key="5">
    <source>
        <dbReference type="PROSITE" id="PS50212"/>
    </source>
</evidence>
<dbReference type="EMBL" id="CCBN010000012">
    <property type="protein sequence ID" value="CDO55676.1"/>
    <property type="molecule type" value="Genomic_DNA"/>
</dbReference>
<dbReference type="PANTHER" id="PTHR23113:SF363">
    <property type="entry name" value="PROTEIN SON OF SEVENLESS"/>
    <property type="match status" value="1"/>
</dbReference>
<evidence type="ECO:0000313" key="6">
    <source>
        <dbReference type="EMBL" id="CDO55676.1"/>
    </source>
</evidence>
<dbReference type="CDD" id="cd06224">
    <property type="entry name" value="REM"/>
    <property type="match status" value="1"/>
</dbReference>
<evidence type="ECO:0000256" key="3">
    <source>
        <dbReference type="SAM" id="MobiDB-lite"/>
    </source>
</evidence>
<dbReference type="SMART" id="SM00147">
    <property type="entry name" value="RasGEF"/>
    <property type="match status" value="1"/>
</dbReference>
<accession>A0A0J9XEH4</accession>
<protein>
    <submittedName>
        <fullName evidence="6">Similar to Saccharomyces cerevisiae YAL024C LTE1 Protein similar to GDP/GTP exchange factors but without detectable GEF activity</fullName>
    </submittedName>
</protein>
<dbReference type="InterPro" id="IPR001895">
    <property type="entry name" value="RASGEF_cat_dom"/>
</dbReference>
<dbReference type="PROSITE" id="PS50212">
    <property type="entry name" value="RASGEF_NTER"/>
    <property type="match status" value="1"/>
</dbReference>
<dbReference type="InterPro" id="IPR036964">
    <property type="entry name" value="RASGEF_cat_dom_sf"/>
</dbReference>
<dbReference type="Gene3D" id="1.10.840.10">
    <property type="entry name" value="Ras guanine-nucleotide exchange factors catalytic domain"/>
    <property type="match status" value="1"/>
</dbReference>